<dbReference type="PANTHER" id="PTHR10204">
    <property type="entry name" value="NAD P H OXIDOREDUCTASE-RELATED"/>
    <property type="match status" value="1"/>
</dbReference>
<dbReference type="EMBL" id="CP025408">
    <property type="protein sequence ID" value="AUH33875.1"/>
    <property type="molecule type" value="Genomic_DNA"/>
</dbReference>
<dbReference type="SUPFAM" id="SSF52218">
    <property type="entry name" value="Flavoproteins"/>
    <property type="match status" value="1"/>
</dbReference>
<dbReference type="Pfam" id="PF02525">
    <property type="entry name" value="Flavodoxin_2"/>
    <property type="match status" value="1"/>
</dbReference>
<dbReference type="Gene3D" id="3.40.50.360">
    <property type="match status" value="1"/>
</dbReference>
<keyword evidence="5" id="KW-1185">Reference proteome</keyword>
<protein>
    <submittedName>
        <fullName evidence="4">NAD(P)H dehydrogenase</fullName>
    </submittedName>
</protein>
<evidence type="ECO:0000256" key="1">
    <source>
        <dbReference type="ARBA" id="ARBA00006252"/>
    </source>
</evidence>
<dbReference type="GO" id="GO:0005829">
    <property type="term" value="C:cytosol"/>
    <property type="evidence" value="ECO:0007669"/>
    <property type="project" value="TreeGrafter"/>
</dbReference>
<reference evidence="4 5" key="1">
    <citation type="submission" date="2017-12" db="EMBL/GenBank/DDBJ databases">
        <authorList>
            <person name="Hurst M.R.H."/>
        </authorList>
    </citation>
    <scope>NUCLEOTIDE SEQUENCE [LARGE SCALE GENOMIC DNA]</scope>
    <source>
        <strain evidence="4 5">BM15</strain>
    </source>
</reference>
<name>A0A2K9EQC8_9RHOB</name>
<dbReference type="RefSeq" id="WP_101460540.1">
    <property type="nucleotide sequence ID" value="NZ_CP025408.1"/>
</dbReference>
<dbReference type="KEGG" id="paro:CUV01_11160"/>
<dbReference type="PANTHER" id="PTHR10204:SF34">
    <property type="entry name" value="NAD(P)H DEHYDROGENASE [QUINONE] 1 ISOFORM 1"/>
    <property type="match status" value="1"/>
</dbReference>
<evidence type="ECO:0000313" key="5">
    <source>
        <dbReference type="Proteomes" id="UP000233742"/>
    </source>
</evidence>
<accession>A0A2K9EQC8</accession>
<dbReference type="InterPro" id="IPR029039">
    <property type="entry name" value="Flavoprotein-like_sf"/>
</dbReference>
<evidence type="ECO:0000313" key="4">
    <source>
        <dbReference type="EMBL" id="AUH33875.1"/>
    </source>
</evidence>
<dbReference type="InterPro" id="IPR051545">
    <property type="entry name" value="NAD(P)H_dehydrogenase_qn"/>
</dbReference>
<dbReference type="AlphaFoldDB" id="A0A2K9EQC8"/>
<feature type="domain" description="Flavodoxin-like fold" evidence="3">
    <location>
        <begin position="1"/>
        <end position="140"/>
    </location>
</feature>
<keyword evidence="2" id="KW-0560">Oxidoreductase</keyword>
<sequence length="200" mass="22791">MQALLVICHPVQRSLSRHLADRALTAARDAGHQVDIVDLVALGFDPRLNAGERSGYYAADADISDPIIREMATQLRQAELLILVFPTWWFGFPALLKGWFDRVWRPGIAFDHSADRGKLVPRLARLRHVVAVTTLGSPRWVDWLVLRRPLRRVLRWAIMAPCAPKARLHWLALYRAEDVTPERAERFAGKVAHTIARLTR</sequence>
<dbReference type="InterPro" id="IPR003680">
    <property type="entry name" value="Flavodoxin_fold"/>
</dbReference>
<evidence type="ECO:0000256" key="2">
    <source>
        <dbReference type="ARBA" id="ARBA00023002"/>
    </source>
</evidence>
<comment type="similarity">
    <text evidence="1">Belongs to the NAD(P)H dehydrogenase (quinone) family.</text>
</comment>
<evidence type="ECO:0000259" key="3">
    <source>
        <dbReference type="Pfam" id="PF02525"/>
    </source>
</evidence>
<dbReference type="GO" id="GO:0003955">
    <property type="term" value="F:NAD(P)H dehydrogenase (quinone) activity"/>
    <property type="evidence" value="ECO:0007669"/>
    <property type="project" value="TreeGrafter"/>
</dbReference>
<dbReference type="Proteomes" id="UP000233742">
    <property type="component" value="Chromosome"/>
</dbReference>
<dbReference type="OrthoDB" id="9798454at2"/>
<organism evidence="4 5">
    <name type="scientific">Paracoccus tegillarcae</name>
    <dbReference type="NCBI Taxonomy" id="1529068"/>
    <lineage>
        <taxon>Bacteria</taxon>
        <taxon>Pseudomonadati</taxon>
        <taxon>Pseudomonadota</taxon>
        <taxon>Alphaproteobacteria</taxon>
        <taxon>Rhodobacterales</taxon>
        <taxon>Paracoccaceae</taxon>
        <taxon>Paracoccus</taxon>
    </lineage>
</organism>
<proteinExistence type="inferred from homology"/>
<gene>
    <name evidence="4" type="ORF">CUV01_11160</name>
</gene>